<dbReference type="EMBL" id="CP029487">
    <property type="protein sequence ID" value="QCT72052.1"/>
    <property type="molecule type" value="Genomic_DNA"/>
</dbReference>
<protein>
    <submittedName>
        <fullName evidence="1">Xaa-Pro dipeptidase</fullName>
    </submittedName>
</protein>
<dbReference type="PANTHER" id="PTHR43135">
    <property type="entry name" value="ALPHA-D-RIBOSE 1-METHYLPHOSPHONATE 5-TRIPHOSPHATE DIPHOSPHATASE"/>
    <property type="match status" value="1"/>
</dbReference>
<dbReference type="InterPro" id="IPR051781">
    <property type="entry name" value="Metallo-dep_Hydrolase"/>
</dbReference>
<dbReference type="AlphaFoldDB" id="A0A4P9CBE4"/>
<gene>
    <name evidence="1" type="ORF">CPZ25_012175</name>
</gene>
<dbReference type="InterPro" id="IPR032466">
    <property type="entry name" value="Metal_Hydrolase"/>
</dbReference>
<reference evidence="1 2" key="1">
    <citation type="submission" date="2018-05" db="EMBL/GenBank/DDBJ databases">
        <title>Genome comparison of Eubacterium sp.</title>
        <authorList>
            <person name="Feng Y."/>
            <person name="Sanchez-Andrea I."/>
            <person name="Stams A.J.M."/>
            <person name="De Vos W.M."/>
        </authorList>
    </citation>
    <scope>NUCLEOTIDE SEQUENCE [LARGE SCALE GENOMIC DNA]</scope>
    <source>
        <strain evidence="1 2">YI</strain>
    </source>
</reference>
<evidence type="ECO:0000313" key="1">
    <source>
        <dbReference type="EMBL" id="QCT72052.1"/>
    </source>
</evidence>
<proteinExistence type="predicted"/>
<evidence type="ECO:0000313" key="2">
    <source>
        <dbReference type="Proteomes" id="UP000218387"/>
    </source>
</evidence>
<keyword evidence="2" id="KW-1185">Reference proteome</keyword>
<dbReference type="KEGG" id="emt:CPZ25_012175"/>
<sequence>MVIRRYNRIQNLNEERINMFGECHAHMIMDGVSFREAAAKHRNGPDEALIRQVLSAYQKQGVLFIRDGGDNLGVSRLAADLAPEYGIDYRTPVFAIHHRGYYGGIVGYAYDSLKEYAQLVQGARAQRCDFIKIMTAGIMDFDHEGRLSCPGLPKQEVSEMVHIAHSEGYSVMTHVNGADHIKVALEAGVDSIEHGNFMDAECLSLLKETGAVWCPTIAVTGNIIGSGRYDDTVLASIHNRQLANIQRAFSFGAAVALGSDAGAFCVPHPQGILDEYEYFKQAVPDQAFLDARLAEAEVTVRERFKAGNVIMEN</sequence>
<dbReference type="Proteomes" id="UP000218387">
    <property type="component" value="Chromosome"/>
</dbReference>
<dbReference type="PANTHER" id="PTHR43135:SF3">
    <property type="entry name" value="ALPHA-D-RIBOSE 1-METHYLPHOSPHONATE 5-TRIPHOSPHATE DIPHOSPHATASE"/>
    <property type="match status" value="1"/>
</dbReference>
<organism evidence="1 2">
    <name type="scientific">Eubacterium maltosivorans</name>
    <dbReference type="NCBI Taxonomy" id="2041044"/>
    <lineage>
        <taxon>Bacteria</taxon>
        <taxon>Bacillati</taxon>
        <taxon>Bacillota</taxon>
        <taxon>Clostridia</taxon>
        <taxon>Eubacteriales</taxon>
        <taxon>Eubacteriaceae</taxon>
        <taxon>Eubacterium</taxon>
    </lineage>
</organism>
<dbReference type="Gene3D" id="3.20.20.140">
    <property type="entry name" value="Metal-dependent hydrolases"/>
    <property type="match status" value="1"/>
</dbReference>
<dbReference type="SUPFAM" id="SSF51556">
    <property type="entry name" value="Metallo-dependent hydrolases"/>
    <property type="match status" value="1"/>
</dbReference>
<name>A0A4P9CBE4_EUBML</name>
<accession>A0A4P9CBE4</accession>